<dbReference type="GO" id="GO:0005524">
    <property type="term" value="F:ATP binding"/>
    <property type="evidence" value="ECO:0007669"/>
    <property type="project" value="UniProtKB-KW"/>
</dbReference>
<dbReference type="PROSITE" id="PS50894">
    <property type="entry name" value="HPT"/>
    <property type="match status" value="1"/>
</dbReference>
<dbReference type="InterPro" id="IPR036641">
    <property type="entry name" value="HPT_dom_sf"/>
</dbReference>
<proteinExistence type="predicted"/>
<dbReference type="GO" id="GO:0000160">
    <property type="term" value="P:phosphorelay signal transduction system"/>
    <property type="evidence" value="ECO:0007669"/>
    <property type="project" value="UniProtKB-KW"/>
</dbReference>
<dbReference type="Gene3D" id="1.20.120.160">
    <property type="entry name" value="HPT domain"/>
    <property type="match status" value="1"/>
</dbReference>
<reference evidence="8" key="1">
    <citation type="submission" date="2017-04" db="EMBL/GenBank/DDBJ databases">
        <title>Genome evolution of the luminous symbionts of deep sea anglerfish.</title>
        <authorList>
            <person name="Hendry T.A."/>
        </authorList>
    </citation>
    <scope>NUCLEOTIDE SEQUENCE [LARGE SCALE GENOMIC DNA]</scope>
</reference>
<feature type="domain" description="HPt" evidence="6">
    <location>
        <begin position="176"/>
        <end position="276"/>
    </location>
</feature>
<evidence type="ECO:0000259" key="6">
    <source>
        <dbReference type="PROSITE" id="PS50894"/>
    </source>
</evidence>
<protein>
    <submittedName>
        <fullName evidence="7">Sensory box histidine kinase/response regulator</fullName>
    </submittedName>
</protein>
<dbReference type="Gene3D" id="3.40.50.2300">
    <property type="match status" value="1"/>
</dbReference>
<dbReference type="SUPFAM" id="SSF52172">
    <property type="entry name" value="CheY-like"/>
    <property type="match status" value="1"/>
</dbReference>
<accession>A0A2A5T1N7</accession>
<sequence length="276" mass="30871">MIVSFSLIIICISKDMRILLAEDNPINQVVLRTMIELSGLSTDIVSNGREAIDAVSKIPYNIVLMDVSMPEVDGVEATHRIRKMDSPAKDVVIIALTAHALCGDKEHFINQGMDDFISKPVTRQSLLDCLAHWQYEYDLKYAEKVENTDKFNHQVRTKQEPLVEETTITQLVADTSAEAVPSLITCYIEDAKMRIIKLATAAHVNDYYTLKFEAHTLCSSAAAYGNSALAQLCRNIERLCLEQKYDQAIYYAALLDESAADSLLALEQRLHKGLTT</sequence>
<dbReference type="Pfam" id="PF01627">
    <property type="entry name" value="Hpt"/>
    <property type="match status" value="1"/>
</dbReference>
<dbReference type="Pfam" id="PF00072">
    <property type="entry name" value="Response_reg"/>
    <property type="match status" value="1"/>
</dbReference>
<dbReference type="Proteomes" id="UP000219020">
    <property type="component" value="Unassembled WGS sequence"/>
</dbReference>
<keyword evidence="1 4" id="KW-0597">Phosphoprotein</keyword>
<gene>
    <name evidence="7" type="ORF">BTN49_2503</name>
</gene>
<dbReference type="GO" id="GO:0005886">
    <property type="term" value="C:plasma membrane"/>
    <property type="evidence" value="ECO:0007669"/>
    <property type="project" value="UniProtKB-SubCell"/>
</dbReference>
<dbReference type="InterPro" id="IPR011006">
    <property type="entry name" value="CheY-like_superfamily"/>
</dbReference>
<dbReference type="SMART" id="SM00448">
    <property type="entry name" value="REC"/>
    <property type="match status" value="1"/>
</dbReference>
<dbReference type="InterPro" id="IPR008207">
    <property type="entry name" value="Sig_transdc_His_kin_Hpt_dom"/>
</dbReference>
<evidence type="ECO:0000256" key="1">
    <source>
        <dbReference type="ARBA" id="ARBA00022553"/>
    </source>
</evidence>
<evidence type="ECO:0000256" key="3">
    <source>
        <dbReference type="PROSITE-ProRule" id="PRU00110"/>
    </source>
</evidence>
<dbReference type="EMBL" id="NBYY01000028">
    <property type="protein sequence ID" value="PCS22038.1"/>
    <property type="molecule type" value="Genomic_DNA"/>
</dbReference>
<dbReference type="InterPro" id="IPR001789">
    <property type="entry name" value="Sig_transdc_resp-reg_receiver"/>
</dbReference>
<feature type="domain" description="Response regulatory" evidence="5">
    <location>
        <begin position="17"/>
        <end position="134"/>
    </location>
</feature>
<keyword evidence="8" id="KW-1185">Reference proteome</keyword>
<dbReference type="AlphaFoldDB" id="A0A2A5T1N7"/>
<dbReference type="GO" id="GO:0004672">
    <property type="term" value="F:protein kinase activity"/>
    <property type="evidence" value="ECO:0007669"/>
    <property type="project" value="UniProtKB-ARBA"/>
</dbReference>
<dbReference type="SUPFAM" id="SSF47226">
    <property type="entry name" value="Histidine-containing phosphotransfer domain, HPT domain"/>
    <property type="match status" value="1"/>
</dbReference>
<dbReference type="PANTHER" id="PTHR45339">
    <property type="entry name" value="HYBRID SIGNAL TRANSDUCTION HISTIDINE KINASE J"/>
    <property type="match status" value="1"/>
</dbReference>
<evidence type="ECO:0000313" key="7">
    <source>
        <dbReference type="EMBL" id="PCS22038.1"/>
    </source>
</evidence>
<keyword evidence="2" id="KW-0902">Two-component regulatory system</keyword>
<dbReference type="PROSITE" id="PS50110">
    <property type="entry name" value="RESPONSE_REGULATORY"/>
    <property type="match status" value="1"/>
</dbReference>
<dbReference type="PANTHER" id="PTHR45339:SF3">
    <property type="entry name" value="HISTIDINE KINASE"/>
    <property type="match status" value="1"/>
</dbReference>
<evidence type="ECO:0000256" key="4">
    <source>
        <dbReference type="PROSITE-ProRule" id="PRU00169"/>
    </source>
</evidence>
<comment type="caution">
    <text evidence="7">The sequence shown here is derived from an EMBL/GenBank/DDBJ whole genome shotgun (WGS) entry which is preliminary data.</text>
</comment>
<evidence type="ECO:0000259" key="5">
    <source>
        <dbReference type="PROSITE" id="PS50110"/>
    </source>
</evidence>
<evidence type="ECO:0000256" key="2">
    <source>
        <dbReference type="ARBA" id="ARBA00023012"/>
    </source>
</evidence>
<dbReference type="CDD" id="cd17546">
    <property type="entry name" value="REC_hyHK_CKI1_RcsC-like"/>
    <property type="match status" value="1"/>
</dbReference>
<feature type="modified residue" description="Phosphohistidine" evidence="3">
    <location>
        <position position="215"/>
    </location>
</feature>
<name>A0A2A5T1N7_9GAMM</name>
<organism evidence="7 8">
    <name type="scientific">Candidatus Enterovibrio escicola</name>
    <dbReference type="NCBI Taxonomy" id="1927127"/>
    <lineage>
        <taxon>Bacteria</taxon>
        <taxon>Pseudomonadati</taxon>
        <taxon>Pseudomonadota</taxon>
        <taxon>Gammaproteobacteria</taxon>
        <taxon>Vibrionales</taxon>
        <taxon>Vibrionaceae</taxon>
        <taxon>Enterovibrio</taxon>
    </lineage>
</organism>
<evidence type="ECO:0000313" key="8">
    <source>
        <dbReference type="Proteomes" id="UP000219020"/>
    </source>
</evidence>
<keyword evidence="7" id="KW-0418">Kinase</keyword>
<feature type="modified residue" description="4-aspartylphosphate" evidence="4">
    <location>
        <position position="66"/>
    </location>
</feature>
<keyword evidence="7" id="KW-0808">Transferase</keyword>